<protein>
    <submittedName>
        <fullName evidence="1">Uncharacterized protein</fullName>
    </submittedName>
</protein>
<dbReference type="Proteomes" id="UP000308600">
    <property type="component" value="Unassembled WGS sequence"/>
</dbReference>
<name>A0ACD3A519_9AGAR</name>
<evidence type="ECO:0000313" key="2">
    <source>
        <dbReference type="Proteomes" id="UP000308600"/>
    </source>
</evidence>
<accession>A0ACD3A519</accession>
<reference evidence="1 2" key="1">
    <citation type="journal article" date="2019" name="Nat. Ecol. Evol.">
        <title>Megaphylogeny resolves global patterns of mushroom evolution.</title>
        <authorList>
            <person name="Varga T."/>
            <person name="Krizsan K."/>
            <person name="Foldi C."/>
            <person name="Dima B."/>
            <person name="Sanchez-Garcia M."/>
            <person name="Sanchez-Ramirez S."/>
            <person name="Szollosi G.J."/>
            <person name="Szarkandi J.G."/>
            <person name="Papp V."/>
            <person name="Albert L."/>
            <person name="Andreopoulos W."/>
            <person name="Angelini C."/>
            <person name="Antonin V."/>
            <person name="Barry K.W."/>
            <person name="Bougher N.L."/>
            <person name="Buchanan P."/>
            <person name="Buyck B."/>
            <person name="Bense V."/>
            <person name="Catcheside P."/>
            <person name="Chovatia M."/>
            <person name="Cooper J."/>
            <person name="Damon W."/>
            <person name="Desjardin D."/>
            <person name="Finy P."/>
            <person name="Geml J."/>
            <person name="Haridas S."/>
            <person name="Hughes K."/>
            <person name="Justo A."/>
            <person name="Karasinski D."/>
            <person name="Kautmanova I."/>
            <person name="Kiss B."/>
            <person name="Kocsube S."/>
            <person name="Kotiranta H."/>
            <person name="LaButti K.M."/>
            <person name="Lechner B.E."/>
            <person name="Liimatainen K."/>
            <person name="Lipzen A."/>
            <person name="Lukacs Z."/>
            <person name="Mihaltcheva S."/>
            <person name="Morgado L.N."/>
            <person name="Niskanen T."/>
            <person name="Noordeloos M.E."/>
            <person name="Ohm R.A."/>
            <person name="Ortiz-Santana B."/>
            <person name="Ovrebo C."/>
            <person name="Racz N."/>
            <person name="Riley R."/>
            <person name="Savchenko A."/>
            <person name="Shiryaev A."/>
            <person name="Soop K."/>
            <person name="Spirin V."/>
            <person name="Szebenyi C."/>
            <person name="Tomsovsky M."/>
            <person name="Tulloss R.E."/>
            <person name="Uehling J."/>
            <person name="Grigoriev I.V."/>
            <person name="Vagvolgyi C."/>
            <person name="Papp T."/>
            <person name="Martin F.M."/>
            <person name="Miettinen O."/>
            <person name="Hibbett D.S."/>
            <person name="Nagy L.G."/>
        </authorList>
    </citation>
    <scope>NUCLEOTIDE SEQUENCE [LARGE SCALE GENOMIC DNA]</scope>
    <source>
        <strain evidence="1 2">NL-1719</strain>
    </source>
</reference>
<keyword evidence="2" id="KW-1185">Reference proteome</keyword>
<dbReference type="EMBL" id="ML208782">
    <property type="protein sequence ID" value="TFK60394.1"/>
    <property type="molecule type" value="Genomic_DNA"/>
</dbReference>
<evidence type="ECO:0000313" key="1">
    <source>
        <dbReference type="EMBL" id="TFK60394.1"/>
    </source>
</evidence>
<sequence length="1791" mass="201095">MPRIPPDLWTKRFDEPRNAARRVPEGASIIPPSRTTTVAEILISSHLHSETSSSLLIYSDLLPTHPFPSTSEDKLFLLRFLLRFTHQFITLNSQFDNAWLSGSQSLHIPGEPLYRIPLWSIRLLEDVRIFKSHYQRWQSAVEWIDATSEESVICEGLKDESRIALNHIPYQCAVSGFNKSINLSTTDLALFLSNEWINDDMIDAGVAYILKQLGPRSRKSVATCHFIPFLDAAHQRSTTFQPRRSSLLDNMVQTQTLDVLYIPMHVFGNHWTLLEMDLVSRTFSYADSLDGSALPPAQSLQLLEWWYNALLPAAAGGRAPFCIVPPSFEVASQKDMFSCGITVLSTLDYVLLQLPPWQHELRNSARMHWFLRLSADMMRLDDDVEDSDSDFKSFVGHQDRLGGKTTDQPDANDIEMMFDHDGSPSPAMDISLDLESSFEISGPSGSTSYPPISTPLPSPSKRAMELPPTPSPTETSPQIILGSGSSDTDTSINKTRPKLLKRRAPPGATHEHQKKLKRQALTDPNFKPNPKKLALFRAKIQKNDSRAEFSGSNKLLVRCSSCRAWVTMRALYDLLHWKNHRNTQKCQDNRKKGFKTPSLFSHGFGLQKRPSLPQSNPPSSIDQLRQRFSLLNFSPSPSAAVPQSHLSNDAIISSSYSCPGLSRYKDPRIDQYFYRSNATGGGAPSRSFLAQELFGNGKAIQYRDLSDQEKCMVNRREEILYKWQNSRAMQSVYATNCENIVTGPNGVDPVPCEMCSALYELHTFQVRLRQPTPTEENMKYVRKDYRNEELGQIYLKHKGVRQIVELDDGRSPWLKFAQGVASGLYRSQDTFLGMVKAMVHKTERLELGKSLKNMKYDPGFGHLCNILCSLCPRGYQTFKQSFGGPGIRSMRQTRARLPRFSPGISVTNIQHAQTVLKAYKYSGPIALSWDDTELEPALAAYQQSKDTVIVIGSIHGPKQLSSMDDVDAFFEEAKFEKADKLRIWLLTIPLAKVPPILIAAVARGAKTSAEDLFKLHNELMTLLHKAKIFPVSMSADGTDTERNLQELIANHADSFLPFSIPNEIPGCRIDFKIPTFRDHPCVLPQDSKHGKKTGRNQLVTGARIIVLGNTCIFFSMIYKMAANILSPLFKHDVDKVDKQDDHAAARLFSAQMLKFQMVNYTDPKFRGVSLYLFHIGELIDAWQSRNITHLERAKMVLRTRFFLMAWRSHIVSHPDHSTNTQFISRQSYNIFINLCDSLLALIIVYRTYYPTYPLLHWLHSTESCEHVFGVLRQLKADFNYSDMLFLEPKLRTFLLGDFGGLTAEACVDYTSAGYHHTYFKTKDLDLNALLQYPSDNDLAIASAIAFAEVKDLLACQGIDAVLMLATYKPPVHKEPKTLKRPRAPQTFAEILTLFKDVPCRSSKAEDAYETCELALVADSVNKTLEIEALPDSPESDLPELKKVIDRALVDASNNSGSAPFRLVSCSFVTPGSHTLDVDALVAQRERHQPQETGQAVRKLGRDWYQTPVEKSLRSVVQHRLESLISTEKATSTTRTAGAGRQIRHTGTSSATTKEPEGRQKNKEIAQQVLAAAFVHKRATAFQHLQHIHENVYCANILPYNPLQPGSFILALRPRPKSSKLPPQLILGEVITMYTQADYKGAKHESVDEITSPGLPSFIYIQLYSQFGPGIFTSLSCSSLSSGTFLQIPRTHLLFSFAGFNITRQDLTTADAHPFSMITLCSQSYDIHHRLAARAAEVALSVDILKAKKAQLVSTDNIVPLRNVDVNMDIDDSSDSDDSDDGSYTDHNDGAA</sequence>
<organism evidence="1 2">
    <name type="scientific">Pluteus cervinus</name>
    <dbReference type="NCBI Taxonomy" id="181527"/>
    <lineage>
        <taxon>Eukaryota</taxon>
        <taxon>Fungi</taxon>
        <taxon>Dikarya</taxon>
        <taxon>Basidiomycota</taxon>
        <taxon>Agaricomycotina</taxon>
        <taxon>Agaricomycetes</taxon>
        <taxon>Agaricomycetidae</taxon>
        <taxon>Agaricales</taxon>
        <taxon>Pluteineae</taxon>
        <taxon>Pluteaceae</taxon>
        <taxon>Pluteus</taxon>
    </lineage>
</organism>
<proteinExistence type="predicted"/>
<gene>
    <name evidence="1" type="ORF">BDN72DRAFT_779478</name>
</gene>